<gene>
    <name evidence="1" type="ORF">RPERSI_LOCUS16020</name>
</gene>
<comment type="caution">
    <text evidence="1">The sequence shown here is derived from an EMBL/GenBank/DDBJ whole genome shotgun (WGS) entry which is preliminary data.</text>
</comment>
<proteinExistence type="predicted"/>
<organism evidence="1 2">
    <name type="scientific">Racocetra persica</name>
    <dbReference type="NCBI Taxonomy" id="160502"/>
    <lineage>
        <taxon>Eukaryota</taxon>
        <taxon>Fungi</taxon>
        <taxon>Fungi incertae sedis</taxon>
        <taxon>Mucoromycota</taxon>
        <taxon>Glomeromycotina</taxon>
        <taxon>Glomeromycetes</taxon>
        <taxon>Diversisporales</taxon>
        <taxon>Gigasporaceae</taxon>
        <taxon>Racocetra</taxon>
    </lineage>
</organism>
<evidence type="ECO:0000313" key="2">
    <source>
        <dbReference type="Proteomes" id="UP000789920"/>
    </source>
</evidence>
<dbReference type="EMBL" id="CAJVQC010039158">
    <property type="protein sequence ID" value="CAG8767843.1"/>
    <property type="molecule type" value="Genomic_DNA"/>
</dbReference>
<feature type="non-terminal residue" evidence="1">
    <location>
        <position position="1"/>
    </location>
</feature>
<sequence>FNKENMQDQISKNNESYEVKPEIESKNEPGIETKSKKSEPKKASNDCSLIEDLDKEVIDLSSLVTEFEEF</sequence>
<evidence type="ECO:0000313" key="1">
    <source>
        <dbReference type="EMBL" id="CAG8767843.1"/>
    </source>
</evidence>
<accession>A0ACA9QWZ4</accession>
<reference evidence="1" key="1">
    <citation type="submission" date="2021-06" db="EMBL/GenBank/DDBJ databases">
        <authorList>
            <person name="Kallberg Y."/>
            <person name="Tangrot J."/>
            <person name="Rosling A."/>
        </authorList>
    </citation>
    <scope>NUCLEOTIDE SEQUENCE</scope>
    <source>
        <strain evidence="1">MA461A</strain>
    </source>
</reference>
<dbReference type="Proteomes" id="UP000789920">
    <property type="component" value="Unassembled WGS sequence"/>
</dbReference>
<keyword evidence="2" id="KW-1185">Reference proteome</keyword>
<name>A0ACA9QWZ4_9GLOM</name>
<protein>
    <submittedName>
        <fullName evidence="1">23546_t:CDS:1</fullName>
    </submittedName>
</protein>